<evidence type="ECO:0000256" key="10">
    <source>
        <dbReference type="SAM" id="Phobius"/>
    </source>
</evidence>
<feature type="transmembrane region" description="Helical" evidence="10">
    <location>
        <begin position="156"/>
        <end position="178"/>
    </location>
</feature>
<dbReference type="GO" id="GO:0006811">
    <property type="term" value="P:monoatomic ion transport"/>
    <property type="evidence" value="ECO:0007669"/>
    <property type="project" value="UniProtKB-KW"/>
</dbReference>
<feature type="transmembrane region" description="Helical" evidence="10">
    <location>
        <begin position="190"/>
        <end position="212"/>
    </location>
</feature>
<evidence type="ECO:0000256" key="5">
    <source>
        <dbReference type="ARBA" id="ARBA00022692"/>
    </source>
</evidence>
<feature type="transmembrane region" description="Helical" evidence="10">
    <location>
        <begin position="375"/>
        <end position="403"/>
    </location>
</feature>
<dbReference type="GO" id="GO:0015297">
    <property type="term" value="F:antiporter activity"/>
    <property type="evidence" value="ECO:0007669"/>
    <property type="project" value="UniProtKB-KW"/>
</dbReference>
<dbReference type="GO" id="GO:0005886">
    <property type="term" value="C:plasma membrane"/>
    <property type="evidence" value="ECO:0007669"/>
    <property type="project" value="UniProtKB-SubCell"/>
</dbReference>
<evidence type="ECO:0000256" key="7">
    <source>
        <dbReference type="ARBA" id="ARBA00023065"/>
    </source>
</evidence>
<sequence>MYTARLFGDSTFLFCEIQAVMTHALPATLIEGKVSTQLKSLALPLVWGLMATMSLNAVEALFIAHLGREELAAYSFTFPVILVLTSLAIGLGAGTSSAVSRAIGEGDPDKARRLATDAMSLTLLISVSVCLLGWLTLEPLFRLLGASDVLIPHIRAYMSIWYFSAPCLMVPMVCLSALRAMGMSQVQGYLMGGAALLNVILDPLLIFGLYGFPALGLQGAALATLITRALMLVTALYILHVRVQMLVNPFAGWIKLRNSWAAIVEVGFPAMVANVIIPFASAIVLAMVAAYGTDAVAALGIVMRIEPLALIVFYALSGVVGPFFGQNLGAGKVERLEEALKVLTLFCLGFGLVVAFVLALFGQHIAGFFGGHAEVVAITVTYLCIVPISYGAYGVIMAVNAAFNGMGRPWPPMLLSAGRVLYIYLPLAWCGQYFWGIHGLFIATAAANLILGAWAWCWLKRYIHKGLLPSTMAGVDISLREH</sequence>
<evidence type="ECO:0000313" key="12">
    <source>
        <dbReference type="Proteomes" id="UP000001036"/>
    </source>
</evidence>
<evidence type="ECO:0000256" key="1">
    <source>
        <dbReference type="ARBA" id="ARBA00004429"/>
    </source>
</evidence>
<dbReference type="HOGENOM" id="CLU_012893_0_1_6"/>
<keyword evidence="2" id="KW-0813">Transport</keyword>
<evidence type="ECO:0000256" key="9">
    <source>
        <dbReference type="ARBA" id="ARBA00031636"/>
    </source>
</evidence>
<feature type="transmembrane region" description="Helical" evidence="10">
    <location>
        <begin position="410"/>
        <end position="429"/>
    </location>
</feature>
<dbReference type="PANTHER" id="PTHR43298">
    <property type="entry name" value="MULTIDRUG RESISTANCE PROTEIN NORM-RELATED"/>
    <property type="match status" value="1"/>
</dbReference>
<dbReference type="InterPro" id="IPR002528">
    <property type="entry name" value="MATE_fam"/>
</dbReference>
<keyword evidence="4" id="KW-1003">Cell membrane</keyword>
<feature type="transmembrane region" description="Helical" evidence="10">
    <location>
        <begin position="260"/>
        <end position="288"/>
    </location>
</feature>
<dbReference type="eggNOG" id="COG0534">
    <property type="taxonomic scope" value="Bacteria"/>
</dbReference>
<dbReference type="AlphaFoldDB" id="B3PL85"/>
<proteinExistence type="predicted"/>
<gene>
    <name evidence="11" type="ordered locus">CJA_0909</name>
</gene>
<evidence type="ECO:0000256" key="4">
    <source>
        <dbReference type="ARBA" id="ARBA00022475"/>
    </source>
</evidence>
<feature type="transmembrane region" description="Helical" evidence="10">
    <location>
        <begin position="342"/>
        <end position="363"/>
    </location>
</feature>
<keyword evidence="5 10" id="KW-0812">Transmembrane</keyword>
<evidence type="ECO:0000256" key="6">
    <source>
        <dbReference type="ARBA" id="ARBA00022989"/>
    </source>
</evidence>
<dbReference type="STRING" id="498211.CJA_0909"/>
<feature type="transmembrane region" description="Helical" evidence="10">
    <location>
        <begin position="308"/>
        <end position="330"/>
    </location>
</feature>
<feature type="transmembrane region" description="Helical" evidence="10">
    <location>
        <begin position="71"/>
        <end position="93"/>
    </location>
</feature>
<dbReference type="InterPro" id="IPR050222">
    <property type="entry name" value="MATE_MdtK"/>
</dbReference>
<dbReference type="InterPro" id="IPR048279">
    <property type="entry name" value="MdtK-like"/>
</dbReference>
<evidence type="ECO:0000256" key="8">
    <source>
        <dbReference type="ARBA" id="ARBA00023136"/>
    </source>
</evidence>
<feature type="transmembrane region" description="Helical" evidence="10">
    <location>
        <begin position="114"/>
        <end position="136"/>
    </location>
</feature>
<dbReference type="PIRSF" id="PIRSF006603">
    <property type="entry name" value="DinF"/>
    <property type="match status" value="1"/>
</dbReference>
<dbReference type="KEGG" id="cja:CJA_0909"/>
<evidence type="ECO:0000256" key="3">
    <source>
        <dbReference type="ARBA" id="ARBA00022449"/>
    </source>
</evidence>
<dbReference type="Proteomes" id="UP000001036">
    <property type="component" value="Chromosome"/>
</dbReference>
<keyword evidence="6 10" id="KW-1133">Transmembrane helix</keyword>
<keyword evidence="8 10" id="KW-0472">Membrane</keyword>
<evidence type="ECO:0000256" key="2">
    <source>
        <dbReference type="ARBA" id="ARBA00022448"/>
    </source>
</evidence>
<dbReference type="GO" id="GO:0042910">
    <property type="term" value="F:xenobiotic transmembrane transporter activity"/>
    <property type="evidence" value="ECO:0007669"/>
    <property type="project" value="InterPro"/>
</dbReference>
<evidence type="ECO:0000313" key="11">
    <source>
        <dbReference type="EMBL" id="ACE83349.1"/>
    </source>
</evidence>
<comment type="subcellular location">
    <subcellularLocation>
        <location evidence="1">Cell inner membrane</location>
        <topology evidence="1">Multi-pass membrane protein</topology>
    </subcellularLocation>
</comment>
<dbReference type="Pfam" id="PF01554">
    <property type="entry name" value="MatE"/>
    <property type="match status" value="2"/>
</dbReference>
<feature type="transmembrane region" description="Helical" evidence="10">
    <location>
        <begin position="218"/>
        <end position="239"/>
    </location>
</feature>
<keyword evidence="7" id="KW-0406">Ion transport</keyword>
<dbReference type="EMBL" id="CP000934">
    <property type="protein sequence ID" value="ACE83349.1"/>
    <property type="molecule type" value="Genomic_DNA"/>
</dbReference>
<protein>
    <recommendedName>
        <fullName evidence="9">Multidrug-efflux transporter</fullName>
    </recommendedName>
</protein>
<reference evidence="11 12" key="1">
    <citation type="journal article" date="2008" name="J. Bacteriol.">
        <title>Insights into plant cell wall degradation from the genome sequence of the soil bacterium Cellvibrio japonicus.</title>
        <authorList>
            <person name="Deboy R.T."/>
            <person name="Mongodin E.F."/>
            <person name="Fouts D.E."/>
            <person name="Tailford L.E."/>
            <person name="Khouri H."/>
            <person name="Emerson J.B."/>
            <person name="Mohamoud Y."/>
            <person name="Watkins K."/>
            <person name="Henrissat B."/>
            <person name="Gilbert H.J."/>
            <person name="Nelson K.E."/>
        </authorList>
    </citation>
    <scope>NUCLEOTIDE SEQUENCE [LARGE SCALE GENOMIC DNA]</scope>
    <source>
        <strain evidence="11 12">Ueda107</strain>
    </source>
</reference>
<dbReference type="PANTHER" id="PTHR43298:SF2">
    <property type="entry name" value="FMN_FAD EXPORTER YEEO-RELATED"/>
    <property type="match status" value="1"/>
</dbReference>
<accession>B3PL85</accession>
<feature type="transmembrane region" description="Helical" evidence="10">
    <location>
        <begin position="435"/>
        <end position="459"/>
    </location>
</feature>
<organism evidence="11 12">
    <name type="scientific">Cellvibrio japonicus (strain Ueda107)</name>
    <name type="common">Pseudomonas fluorescens subsp. cellulosa</name>
    <dbReference type="NCBI Taxonomy" id="498211"/>
    <lineage>
        <taxon>Bacteria</taxon>
        <taxon>Pseudomonadati</taxon>
        <taxon>Pseudomonadota</taxon>
        <taxon>Gammaproteobacteria</taxon>
        <taxon>Cellvibrionales</taxon>
        <taxon>Cellvibrionaceae</taxon>
        <taxon>Cellvibrio</taxon>
    </lineage>
</organism>
<keyword evidence="3" id="KW-0050">Antiport</keyword>
<feature type="transmembrane region" description="Helical" evidence="10">
    <location>
        <begin position="41"/>
        <end position="65"/>
    </location>
</feature>
<name>B3PL85_CELJU</name>
<dbReference type="NCBIfam" id="TIGR00797">
    <property type="entry name" value="matE"/>
    <property type="match status" value="1"/>
</dbReference>
<keyword evidence="12" id="KW-1185">Reference proteome</keyword>